<dbReference type="EMBL" id="LUEZ02000005">
    <property type="protein sequence ID" value="RDB30303.1"/>
    <property type="molecule type" value="Genomic_DNA"/>
</dbReference>
<dbReference type="OrthoDB" id="3365698at2759"/>
<feature type="compositionally biased region" description="Acidic residues" evidence="1">
    <location>
        <begin position="525"/>
        <end position="544"/>
    </location>
</feature>
<evidence type="ECO:0000313" key="3">
    <source>
        <dbReference type="Proteomes" id="UP000076154"/>
    </source>
</evidence>
<gene>
    <name evidence="2" type="ORF">Hypma_007269</name>
</gene>
<evidence type="ECO:0000313" key="2">
    <source>
        <dbReference type="EMBL" id="RDB30303.1"/>
    </source>
</evidence>
<name>A0A369KEU7_HYPMA</name>
<comment type="caution">
    <text evidence="2">The sequence shown here is derived from an EMBL/GenBank/DDBJ whole genome shotgun (WGS) entry which is preliminary data.</text>
</comment>
<dbReference type="InParanoid" id="A0A369KEU7"/>
<accession>A0A369KEU7</accession>
<feature type="region of interest" description="Disordered" evidence="1">
    <location>
        <begin position="525"/>
        <end position="550"/>
    </location>
</feature>
<dbReference type="STRING" id="39966.A0A369KEU7"/>
<proteinExistence type="predicted"/>
<dbReference type="AlphaFoldDB" id="A0A369KEU7"/>
<protein>
    <recommendedName>
        <fullName evidence="4">F-box domain-containing protein</fullName>
    </recommendedName>
</protein>
<evidence type="ECO:0008006" key="4">
    <source>
        <dbReference type="Google" id="ProtNLM"/>
    </source>
</evidence>
<evidence type="ECO:0000256" key="1">
    <source>
        <dbReference type="SAM" id="MobiDB-lite"/>
    </source>
</evidence>
<keyword evidence="3" id="KW-1185">Reference proteome</keyword>
<sequence length="550" mass="62503">MDGDIIGLKPSVQEENILTPATNQRSSDEIDLVLRCVTSDMNSSVTPVVEAKIHCLPVEVLGKIMIDCEPVYDVFRSGGSGPVQLGRICRSWREISLSIPALWSLFALEVAGYGDGFHHSRTWGPVVQEQIAKCLRLHLTRSRDAPLAVVVCLEHEPYDGVKHLLNEFAQHSSRWRFLRLQTLECDSSWLNSHIRSLPSLEFVAFNEETIYLEDIEMAPRLHSVEVHNFNHDTITRRLPWAQITTLVLLGDAPDLPALLKLCPKVRNVSIAHDPEFGGFDSLEPYDDPPMVLSHCARFEMVLFQSLYSWEKDDTLDNDDDLRDFFGSFSVPAAQSIVLCDKQSVPQPLPIKYVAPFLENTRTLKELVLEGAVLDRRGYHTGETHLMAILKSVPKLVTLVIGVPRFPRESKEQSKDLFQHHHSFMDALLQTIHPQLHGQLLVPRLQSLEIGGVDISVWRLRWKDMYSALRFRRRGNVFIEEEEMPGLQRLTIQVVASRKARRFQAKIQEVAKRDIDITVRLDEDPDYQESAVSEESDDAGFELEDFSGGKD</sequence>
<organism evidence="2 3">
    <name type="scientific">Hypsizygus marmoreus</name>
    <name type="common">White beech mushroom</name>
    <name type="synonym">Agaricus marmoreus</name>
    <dbReference type="NCBI Taxonomy" id="39966"/>
    <lineage>
        <taxon>Eukaryota</taxon>
        <taxon>Fungi</taxon>
        <taxon>Dikarya</taxon>
        <taxon>Basidiomycota</taxon>
        <taxon>Agaricomycotina</taxon>
        <taxon>Agaricomycetes</taxon>
        <taxon>Agaricomycetidae</taxon>
        <taxon>Agaricales</taxon>
        <taxon>Tricholomatineae</taxon>
        <taxon>Lyophyllaceae</taxon>
        <taxon>Hypsizygus</taxon>
    </lineage>
</organism>
<dbReference type="Proteomes" id="UP000076154">
    <property type="component" value="Unassembled WGS sequence"/>
</dbReference>
<reference evidence="2" key="1">
    <citation type="submission" date="2018-04" db="EMBL/GenBank/DDBJ databases">
        <title>Whole genome sequencing of Hypsizygus marmoreus.</title>
        <authorList>
            <person name="Choi I.-G."/>
            <person name="Min B."/>
            <person name="Kim J.-G."/>
            <person name="Kim S."/>
            <person name="Oh Y.-L."/>
            <person name="Kong W.-S."/>
            <person name="Park H."/>
            <person name="Jeong J."/>
            <person name="Song E.-S."/>
        </authorList>
    </citation>
    <scope>NUCLEOTIDE SEQUENCE [LARGE SCALE GENOMIC DNA]</scope>
    <source>
        <strain evidence="2">51987-8</strain>
    </source>
</reference>